<keyword evidence="1" id="KW-1133">Transmembrane helix</keyword>
<protein>
    <recommendedName>
        <fullName evidence="4">CPBP family intramembrane metalloprotease</fullName>
    </recommendedName>
</protein>
<accession>A0ABW6L020</accession>
<feature type="transmembrane region" description="Helical" evidence="1">
    <location>
        <begin position="99"/>
        <end position="119"/>
    </location>
</feature>
<comment type="caution">
    <text evidence="2">The sequence shown here is derived from an EMBL/GenBank/DDBJ whole genome shotgun (WGS) entry which is preliminary data.</text>
</comment>
<evidence type="ECO:0000313" key="3">
    <source>
        <dbReference type="Proteomes" id="UP001601197"/>
    </source>
</evidence>
<evidence type="ECO:0008006" key="4">
    <source>
        <dbReference type="Google" id="ProtNLM"/>
    </source>
</evidence>
<keyword evidence="1" id="KW-0472">Membrane</keyword>
<evidence type="ECO:0000313" key="2">
    <source>
        <dbReference type="EMBL" id="MFE9172293.1"/>
    </source>
</evidence>
<dbReference type="RefSeq" id="WP_388349771.1">
    <property type="nucleotide sequence ID" value="NZ_JBIAFJ010000021.1"/>
</dbReference>
<name>A0ABW6L020_9ACTN</name>
<feature type="transmembrane region" description="Helical" evidence="1">
    <location>
        <begin position="61"/>
        <end position="79"/>
    </location>
</feature>
<keyword evidence="3" id="KW-1185">Reference proteome</keyword>
<dbReference type="Proteomes" id="UP001601197">
    <property type="component" value="Unassembled WGS sequence"/>
</dbReference>
<sequence>MYLSVFGWTHRMSGAPDGGGHAVTPLGTPRGRSRRGISTGVGLSVALLGITHAVGNCRLPSAGPTTALVACALLLGVLFRSGGTWGDAGPARDSLGRGLRWALALIGLVGVVYPAGALLPATRGLFADARYSDLTGGDVALRVLITVPVGTVLLEEVGFRGVLYGLARRVGGTVRATSA</sequence>
<proteinExistence type="predicted"/>
<dbReference type="EMBL" id="JBIAFJ010000021">
    <property type="protein sequence ID" value="MFE9172293.1"/>
    <property type="molecule type" value="Genomic_DNA"/>
</dbReference>
<keyword evidence="1" id="KW-0812">Transmembrane</keyword>
<gene>
    <name evidence="2" type="ORF">ACFYNZ_22925</name>
</gene>
<evidence type="ECO:0000256" key="1">
    <source>
        <dbReference type="SAM" id="Phobius"/>
    </source>
</evidence>
<feature type="transmembrane region" description="Helical" evidence="1">
    <location>
        <begin position="36"/>
        <end position="55"/>
    </location>
</feature>
<reference evidence="2 3" key="1">
    <citation type="submission" date="2024-10" db="EMBL/GenBank/DDBJ databases">
        <title>The Natural Products Discovery Center: Release of the First 8490 Sequenced Strains for Exploring Actinobacteria Biosynthetic Diversity.</title>
        <authorList>
            <person name="Kalkreuter E."/>
            <person name="Kautsar S.A."/>
            <person name="Yang D."/>
            <person name="Bader C.D."/>
            <person name="Teijaro C.N."/>
            <person name="Fluegel L."/>
            <person name="Davis C.M."/>
            <person name="Simpson J.R."/>
            <person name="Lauterbach L."/>
            <person name="Steele A.D."/>
            <person name="Gui C."/>
            <person name="Meng S."/>
            <person name="Li G."/>
            <person name="Viehrig K."/>
            <person name="Ye F."/>
            <person name="Su P."/>
            <person name="Kiefer A.F."/>
            <person name="Nichols A."/>
            <person name="Cepeda A.J."/>
            <person name="Yan W."/>
            <person name="Fan B."/>
            <person name="Jiang Y."/>
            <person name="Adhikari A."/>
            <person name="Zheng C.-J."/>
            <person name="Schuster L."/>
            <person name="Cowan T.M."/>
            <person name="Smanski M.J."/>
            <person name="Chevrette M.G."/>
            <person name="De Carvalho L.P.S."/>
            <person name="Shen B."/>
        </authorList>
    </citation>
    <scope>NUCLEOTIDE SEQUENCE [LARGE SCALE GENOMIC DNA]</scope>
    <source>
        <strain evidence="2 3">NPDC007147</strain>
    </source>
</reference>
<organism evidence="2 3">
    <name type="scientific">Streptomyces kebangsaanensis</name>
    <dbReference type="NCBI Taxonomy" id="864058"/>
    <lineage>
        <taxon>Bacteria</taxon>
        <taxon>Bacillati</taxon>
        <taxon>Actinomycetota</taxon>
        <taxon>Actinomycetes</taxon>
        <taxon>Kitasatosporales</taxon>
        <taxon>Streptomycetaceae</taxon>
        <taxon>Streptomyces</taxon>
    </lineage>
</organism>